<feature type="region of interest" description="Disordered" evidence="1">
    <location>
        <begin position="281"/>
        <end position="311"/>
    </location>
</feature>
<dbReference type="Proteomes" id="UP000007431">
    <property type="component" value="Unassembled WGS sequence"/>
</dbReference>
<dbReference type="KEGG" id="scm:SCHCO_02745498"/>
<dbReference type="HOGENOM" id="CLU_556870_0_0_1"/>
<evidence type="ECO:0000256" key="1">
    <source>
        <dbReference type="SAM" id="MobiDB-lite"/>
    </source>
</evidence>
<dbReference type="InParanoid" id="D8PZV5"/>
<dbReference type="EMBL" id="GL377304">
    <property type="protein sequence ID" value="EFI99509.1"/>
    <property type="molecule type" value="Genomic_DNA"/>
</dbReference>
<dbReference type="RefSeq" id="XP_003034412.1">
    <property type="nucleotide sequence ID" value="XM_003034366.1"/>
</dbReference>
<dbReference type="OrthoDB" id="10438721at2759"/>
<evidence type="ECO:0000313" key="3">
    <source>
        <dbReference type="Proteomes" id="UP000007431"/>
    </source>
</evidence>
<reference evidence="2 3" key="1">
    <citation type="journal article" date="2010" name="Nat. Biotechnol.">
        <title>Genome sequence of the model mushroom Schizophyllum commune.</title>
        <authorList>
            <person name="Ohm R.A."/>
            <person name="de Jong J.F."/>
            <person name="Lugones L.G."/>
            <person name="Aerts A."/>
            <person name="Kothe E."/>
            <person name="Stajich J.E."/>
            <person name="de Vries R.P."/>
            <person name="Record E."/>
            <person name="Levasseur A."/>
            <person name="Baker S.E."/>
            <person name="Bartholomew K.A."/>
            <person name="Coutinho P.M."/>
            <person name="Erdmann S."/>
            <person name="Fowler T.J."/>
            <person name="Gathman A.C."/>
            <person name="Lombard V."/>
            <person name="Henrissat B."/>
            <person name="Knabe N."/>
            <person name="Kuees U."/>
            <person name="Lilly W.W."/>
            <person name="Lindquist E."/>
            <person name="Lucas S."/>
            <person name="Magnuson J.K."/>
            <person name="Piumi F."/>
            <person name="Raudaskoski M."/>
            <person name="Salamov A."/>
            <person name="Schmutz J."/>
            <person name="Schwarze F.W.M.R."/>
            <person name="vanKuyk P.A."/>
            <person name="Horton J.S."/>
            <person name="Grigoriev I.V."/>
            <person name="Woesten H.A.B."/>
        </authorList>
    </citation>
    <scope>NUCLEOTIDE SEQUENCE [LARGE SCALE GENOMIC DNA]</scope>
    <source>
        <strain evidence="3">H4-8 / FGSC 9210</strain>
    </source>
</reference>
<feature type="region of interest" description="Disordered" evidence="1">
    <location>
        <begin position="147"/>
        <end position="166"/>
    </location>
</feature>
<feature type="compositionally biased region" description="Polar residues" evidence="1">
    <location>
        <begin position="295"/>
        <end position="308"/>
    </location>
</feature>
<dbReference type="GeneID" id="9586390"/>
<feature type="compositionally biased region" description="Low complexity" evidence="1">
    <location>
        <begin position="184"/>
        <end position="248"/>
    </location>
</feature>
<feature type="region of interest" description="Disordered" evidence="1">
    <location>
        <begin position="52"/>
        <end position="71"/>
    </location>
</feature>
<feature type="region of interest" description="Disordered" evidence="1">
    <location>
        <begin position="184"/>
        <end position="268"/>
    </location>
</feature>
<gene>
    <name evidence="2" type="ORF">SCHCODRAFT_233416</name>
</gene>
<evidence type="ECO:0000313" key="2">
    <source>
        <dbReference type="EMBL" id="EFI99509.1"/>
    </source>
</evidence>
<organism evidence="3">
    <name type="scientific">Schizophyllum commune (strain H4-8 / FGSC 9210)</name>
    <name type="common">Split gill fungus</name>
    <dbReference type="NCBI Taxonomy" id="578458"/>
    <lineage>
        <taxon>Eukaryota</taxon>
        <taxon>Fungi</taxon>
        <taxon>Dikarya</taxon>
        <taxon>Basidiomycota</taxon>
        <taxon>Agaricomycotina</taxon>
        <taxon>Agaricomycetes</taxon>
        <taxon>Agaricomycetidae</taxon>
        <taxon>Agaricales</taxon>
        <taxon>Schizophyllaceae</taxon>
        <taxon>Schizophyllum</taxon>
    </lineage>
</organism>
<dbReference type="AlphaFoldDB" id="D8PZV5"/>
<keyword evidence="3" id="KW-1185">Reference proteome</keyword>
<proteinExistence type="predicted"/>
<sequence length="483" mass="52712">MYPAYYYHWPAAHRRNPHVQAQRYIPHVHYASDVRPEGKYTTRQPFSQLNYSGTEQAQHDPSKPDTLHTPRHTRQMLPQRPALHHLAPPPVLPRRPVPLPSDTPAPSVYAYATPYVHERAPTASASQQASSRCPESVASNAQSAPLVNASPVAPPARPVYGTPPIWSWKRNRWEGDLTYEAQPLSVPNSSSPPAVAQSTNPSVAVPTTGPTPPVYQQSQSAQYQAPTSAQPDSRPTSSAPEAAAPLPSGVQASTHPPATSVEPSRGTVRAAEASDLHLQQAADDQPGHGGGSVLPETTSTGSNSQPNTGELVVSDRTSFKHRDGIYTLTILSPWETARSLKVTTPITVNDLHIILGRAPNLETAQFACIVSDAGTTRNWKAIHADNLKSLVINEVQTPIGGVLNDLTADELKSLHVSYSPGMAHHLWQDEQSYYSFLRTVNKHEPRGMTTIVSNDPWYRDNRAEHLRVTLESATTSDWTISVQ</sequence>
<name>D8PZV5_SCHCM</name>
<protein>
    <submittedName>
        <fullName evidence="2">Uncharacterized protein</fullName>
    </submittedName>
</protein>
<feature type="compositionally biased region" description="Basic and acidic residues" evidence="1">
    <location>
        <begin position="57"/>
        <end position="68"/>
    </location>
</feature>
<accession>D8PZV5</accession>
<dbReference type="VEuPathDB" id="FungiDB:SCHCODRAFT_02745498"/>